<dbReference type="WBParaSite" id="nRc.2.0.1.t02537-RA">
    <property type="protein sequence ID" value="nRc.2.0.1.t02537-RA"/>
    <property type="gene ID" value="nRc.2.0.1.g02537"/>
</dbReference>
<dbReference type="AlphaFoldDB" id="A0A915HMG8"/>
<organism evidence="2 3">
    <name type="scientific">Romanomermis culicivorax</name>
    <name type="common">Nematode worm</name>
    <dbReference type="NCBI Taxonomy" id="13658"/>
    <lineage>
        <taxon>Eukaryota</taxon>
        <taxon>Metazoa</taxon>
        <taxon>Ecdysozoa</taxon>
        <taxon>Nematoda</taxon>
        <taxon>Enoplea</taxon>
        <taxon>Dorylaimia</taxon>
        <taxon>Mermithida</taxon>
        <taxon>Mermithoidea</taxon>
        <taxon>Mermithidae</taxon>
        <taxon>Romanomermis</taxon>
    </lineage>
</organism>
<name>A0A915HMG8_ROMCU</name>
<protein>
    <submittedName>
        <fullName evidence="3">Uncharacterized protein</fullName>
    </submittedName>
</protein>
<accession>A0A915HMG8</accession>
<evidence type="ECO:0000313" key="3">
    <source>
        <dbReference type="WBParaSite" id="nRc.2.0.1.t02537-RA"/>
    </source>
</evidence>
<evidence type="ECO:0000256" key="1">
    <source>
        <dbReference type="SAM" id="MobiDB-lite"/>
    </source>
</evidence>
<reference evidence="3" key="1">
    <citation type="submission" date="2022-11" db="UniProtKB">
        <authorList>
            <consortium name="WormBaseParasite"/>
        </authorList>
    </citation>
    <scope>IDENTIFICATION</scope>
</reference>
<evidence type="ECO:0000313" key="2">
    <source>
        <dbReference type="Proteomes" id="UP000887565"/>
    </source>
</evidence>
<proteinExistence type="predicted"/>
<sequence>MHILHHNSYVITYVLASDGSEIPIESKLTTGAGRHRKDEHTGTQKFENFPGATRLNKKLYFPFKTHMMHFRHLKNLINQQGAVILANQKRANASSLTL</sequence>
<feature type="region of interest" description="Disordered" evidence="1">
    <location>
        <begin position="29"/>
        <end position="48"/>
    </location>
</feature>
<keyword evidence="2" id="KW-1185">Reference proteome</keyword>
<dbReference type="Proteomes" id="UP000887565">
    <property type="component" value="Unplaced"/>
</dbReference>